<protein>
    <submittedName>
        <fullName evidence="1">Uncharacterized protein</fullName>
    </submittedName>
</protein>
<name>A0A2H5BLJ4_9CAUD</name>
<dbReference type="EMBL" id="MG593801">
    <property type="protein sequence ID" value="AUG87173.1"/>
    <property type="molecule type" value="Genomic_DNA"/>
</dbReference>
<gene>
    <name evidence="1" type="ORF">SEA_ATTOOMI_41</name>
</gene>
<sequence length="246" mass="27570">MDIKLVHTGGRVWSLTDNGFIWHAFRLNEDGQPVAVCRKNIRPREFAITHDAYWTLDKTKDTPLTVPCDRCRDKVAALEAKAQEERETAVEESAVVTSGAKYQEGQELEFVPSPERTHGTYIPAGPVVVKRVVDHGPEAEYHPGGRYTYVVQVPNVPQATQGAGESELVPLVQPEPVAEERARYVVFVPVLLGGRVREFKVELEASRHLNAEVIRDVKAKAVEYVQGKGLEWVEHAPMPLHHARTR</sequence>
<dbReference type="Proteomes" id="UP000241131">
    <property type="component" value="Segment"/>
</dbReference>
<keyword evidence="2" id="KW-1185">Reference proteome</keyword>
<organism evidence="1 2">
    <name type="scientific">Streptomyces phage Attoomi</name>
    <dbReference type="NCBI Taxonomy" id="2059881"/>
    <lineage>
        <taxon>Viruses</taxon>
        <taxon>Duplodnaviria</taxon>
        <taxon>Heunggongvirae</taxon>
        <taxon>Uroviricota</taxon>
        <taxon>Caudoviricetes</taxon>
        <taxon>Attoomivirus</taxon>
        <taxon>Attoomivirus attoomi</taxon>
    </lineage>
</organism>
<evidence type="ECO:0000313" key="2">
    <source>
        <dbReference type="Proteomes" id="UP000241131"/>
    </source>
</evidence>
<evidence type="ECO:0000313" key="1">
    <source>
        <dbReference type="EMBL" id="AUG87173.1"/>
    </source>
</evidence>
<accession>A0A2H5BLJ4</accession>
<reference evidence="2" key="1">
    <citation type="submission" date="2017-11" db="EMBL/GenBank/DDBJ databases">
        <authorList>
            <person name="Han C.G."/>
        </authorList>
    </citation>
    <scope>NUCLEOTIDE SEQUENCE [LARGE SCALE GENOMIC DNA]</scope>
</reference>
<proteinExistence type="predicted"/>